<comment type="caution">
    <text evidence="6">The sequence shown here is derived from an EMBL/GenBank/DDBJ whole genome shotgun (WGS) entry which is preliminary data.</text>
</comment>
<dbReference type="GO" id="GO:0016020">
    <property type="term" value="C:membrane"/>
    <property type="evidence" value="ECO:0007669"/>
    <property type="project" value="UniProtKB-SubCell"/>
</dbReference>
<evidence type="ECO:0000256" key="3">
    <source>
        <dbReference type="ARBA" id="ARBA00022989"/>
    </source>
</evidence>
<name>A0A4Q5LW11_9BACT</name>
<dbReference type="EMBL" id="SEWF01000035">
    <property type="protein sequence ID" value="RYU93874.1"/>
    <property type="molecule type" value="Genomic_DNA"/>
</dbReference>
<feature type="transmembrane region" description="Helical" evidence="5">
    <location>
        <begin position="9"/>
        <end position="31"/>
    </location>
</feature>
<evidence type="ECO:0000313" key="6">
    <source>
        <dbReference type="EMBL" id="RYU93874.1"/>
    </source>
</evidence>
<evidence type="ECO:0000256" key="4">
    <source>
        <dbReference type="ARBA" id="ARBA00023136"/>
    </source>
</evidence>
<evidence type="ECO:0000256" key="2">
    <source>
        <dbReference type="ARBA" id="ARBA00022692"/>
    </source>
</evidence>
<keyword evidence="4 5" id="KW-0472">Membrane</keyword>
<dbReference type="Pfam" id="PF13564">
    <property type="entry name" value="DoxX_2"/>
    <property type="match status" value="1"/>
</dbReference>
<evidence type="ECO:0000313" key="7">
    <source>
        <dbReference type="Proteomes" id="UP000293162"/>
    </source>
</evidence>
<protein>
    <submittedName>
        <fullName evidence="6">DoxX family protein</fullName>
    </submittedName>
</protein>
<evidence type="ECO:0000256" key="1">
    <source>
        <dbReference type="ARBA" id="ARBA00004141"/>
    </source>
</evidence>
<dbReference type="RefSeq" id="WP_130022975.1">
    <property type="nucleotide sequence ID" value="NZ_SEWF01000035.1"/>
</dbReference>
<dbReference type="InterPro" id="IPR032808">
    <property type="entry name" value="DoxX"/>
</dbReference>
<keyword evidence="2 5" id="KW-0812">Transmembrane</keyword>
<feature type="transmembrane region" description="Helical" evidence="5">
    <location>
        <begin position="43"/>
        <end position="63"/>
    </location>
</feature>
<accession>A0A4Q5LW11</accession>
<comment type="subcellular location">
    <subcellularLocation>
        <location evidence="1">Membrane</location>
        <topology evidence="1">Multi-pass membrane protein</topology>
    </subcellularLocation>
</comment>
<proteinExistence type="predicted"/>
<keyword evidence="7" id="KW-1185">Reference proteome</keyword>
<dbReference type="AlphaFoldDB" id="A0A4Q5LW11"/>
<keyword evidence="3 5" id="KW-1133">Transmembrane helix</keyword>
<feature type="transmembrane region" description="Helical" evidence="5">
    <location>
        <begin position="91"/>
        <end position="108"/>
    </location>
</feature>
<dbReference type="OrthoDB" id="676425at2"/>
<evidence type="ECO:0000256" key="5">
    <source>
        <dbReference type="SAM" id="Phobius"/>
    </source>
</evidence>
<sequence>MSSKTQKILAIIFMALPSFMLVMSGVMKIIGSEQVVTGMTKGGYGPYITILGIAEIVFVILFWIPKTYKIGFYLIVSYLGGAAAVELGGGANPVAFALIALAWIGFYLKDKSNFVVG</sequence>
<gene>
    <name evidence="6" type="ORF">EWM59_19740</name>
</gene>
<dbReference type="Proteomes" id="UP000293162">
    <property type="component" value="Unassembled WGS sequence"/>
</dbReference>
<reference evidence="6 7" key="1">
    <citation type="submission" date="2019-02" db="EMBL/GenBank/DDBJ databases">
        <title>Bacterial novel species Emticicia sp. 17J42-9 isolated from soil.</title>
        <authorList>
            <person name="Jung H.-Y."/>
        </authorList>
    </citation>
    <scope>NUCLEOTIDE SEQUENCE [LARGE SCALE GENOMIC DNA]</scope>
    <source>
        <strain evidence="6 7">17J42-9</strain>
    </source>
</reference>
<organism evidence="6 7">
    <name type="scientific">Emticicia agri</name>
    <dbReference type="NCBI Taxonomy" id="2492393"/>
    <lineage>
        <taxon>Bacteria</taxon>
        <taxon>Pseudomonadati</taxon>
        <taxon>Bacteroidota</taxon>
        <taxon>Cytophagia</taxon>
        <taxon>Cytophagales</taxon>
        <taxon>Leadbetterellaceae</taxon>
        <taxon>Emticicia</taxon>
    </lineage>
</organism>